<dbReference type="EMBL" id="LDIR01000001">
    <property type="protein sequence ID" value="OCL93422.1"/>
    <property type="molecule type" value="Genomic_DNA"/>
</dbReference>
<dbReference type="PANTHER" id="PTHR30349:SF64">
    <property type="entry name" value="PROPHAGE INTEGRASE INTD-RELATED"/>
    <property type="match status" value="1"/>
</dbReference>
<dbReference type="InterPro" id="IPR013762">
    <property type="entry name" value="Integrase-like_cat_sf"/>
</dbReference>
<dbReference type="Gene3D" id="1.10.150.130">
    <property type="match status" value="1"/>
</dbReference>
<keyword evidence="2" id="KW-0229">DNA integration</keyword>
<protein>
    <submittedName>
        <fullName evidence="6">Site-specific tyrosine recombinase XerC</fullName>
    </submittedName>
</protein>
<name>A0ABX2YEX8_9BACT</name>
<dbReference type="SUPFAM" id="SSF56349">
    <property type="entry name" value="DNA breaking-rejoining enzymes"/>
    <property type="match status" value="1"/>
</dbReference>
<proteinExistence type="inferred from homology"/>
<gene>
    <name evidence="6" type="ORF">AAX28_00965</name>
</gene>
<dbReference type="InterPro" id="IPR002104">
    <property type="entry name" value="Integrase_catalytic"/>
</dbReference>
<dbReference type="RefSeq" id="WP_066178986.1">
    <property type="nucleotide sequence ID" value="NZ_LDIR01000001.1"/>
</dbReference>
<dbReference type="PROSITE" id="PS51898">
    <property type="entry name" value="TYR_RECOMBINASE"/>
    <property type="match status" value="1"/>
</dbReference>
<dbReference type="InterPro" id="IPR010998">
    <property type="entry name" value="Integrase_recombinase_N"/>
</dbReference>
<comment type="caution">
    <text evidence="6">The sequence shown here is derived from an EMBL/GenBank/DDBJ whole genome shotgun (WGS) entry which is preliminary data.</text>
</comment>
<reference evidence="6 7" key="1">
    <citation type="submission" date="2015-05" db="EMBL/GenBank/DDBJ databases">
        <authorList>
            <person name="Rovetto F."/>
            <person name="Cocolin L."/>
            <person name="Illeghems K."/>
            <person name="Van Nieuwerburgh F."/>
            <person name="Houf K."/>
        </authorList>
    </citation>
    <scope>NUCLEOTIDE SEQUENCE [LARGE SCALE GENOMIC DNA]</scope>
    <source>
        <strain evidence="6 7">117434</strain>
    </source>
</reference>
<comment type="similarity">
    <text evidence="1">Belongs to the 'phage' integrase family.</text>
</comment>
<dbReference type="Pfam" id="PF00589">
    <property type="entry name" value="Phage_integrase"/>
    <property type="match status" value="1"/>
</dbReference>
<dbReference type="Pfam" id="PF14659">
    <property type="entry name" value="Phage_int_SAM_3"/>
    <property type="match status" value="1"/>
</dbReference>
<evidence type="ECO:0000256" key="3">
    <source>
        <dbReference type="ARBA" id="ARBA00023125"/>
    </source>
</evidence>
<evidence type="ECO:0000313" key="7">
    <source>
        <dbReference type="Proteomes" id="UP000093159"/>
    </source>
</evidence>
<dbReference type="CDD" id="cd00796">
    <property type="entry name" value="INT_Rci_Hp1_C"/>
    <property type="match status" value="1"/>
</dbReference>
<keyword evidence="4" id="KW-0233">DNA recombination</keyword>
<evidence type="ECO:0000313" key="6">
    <source>
        <dbReference type="EMBL" id="OCL93422.1"/>
    </source>
</evidence>
<accession>A0ABX2YEX8</accession>
<dbReference type="InterPro" id="IPR011010">
    <property type="entry name" value="DNA_brk_join_enz"/>
</dbReference>
<evidence type="ECO:0000256" key="2">
    <source>
        <dbReference type="ARBA" id="ARBA00022908"/>
    </source>
</evidence>
<dbReference type="Proteomes" id="UP000093159">
    <property type="component" value="Unassembled WGS sequence"/>
</dbReference>
<feature type="domain" description="Tyr recombinase" evidence="5">
    <location>
        <begin position="193"/>
        <end position="368"/>
    </location>
</feature>
<keyword evidence="3" id="KW-0238">DNA-binding</keyword>
<dbReference type="InterPro" id="IPR004107">
    <property type="entry name" value="Integrase_SAM-like_N"/>
</dbReference>
<evidence type="ECO:0000256" key="4">
    <source>
        <dbReference type="ARBA" id="ARBA00023172"/>
    </source>
</evidence>
<dbReference type="Gene3D" id="1.10.443.10">
    <property type="entry name" value="Intergrase catalytic core"/>
    <property type="match status" value="1"/>
</dbReference>
<keyword evidence="7" id="KW-1185">Reference proteome</keyword>
<dbReference type="PANTHER" id="PTHR30349">
    <property type="entry name" value="PHAGE INTEGRASE-RELATED"/>
    <property type="match status" value="1"/>
</dbReference>
<dbReference type="InterPro" id="IPR050090">
    <property type="entry name" value="Tyrosine_recombinase_XerCD"/>
</dbReference>
<sequence length="373" mass="44037">MIKIRTLPKRIPTSEEGIFYKSIINENNKEIDKIYLIRYRENDFDKLKTIGKYSQGIRINYCKQIRNEIITKLRLGETPPVIAQKKQKEVIRLDYFAEIYFKEKEFEVKDIQKIKRSYINHVKPFFGNKDVGKINSDQIKEFQNIKREKLAERTVNALIQMIGAIYNIAIHKEIFQGHNPINKNIKRINVDNKRERYLTLEEIKILINEVKNEEYLYIFVLLALQTGGRLGTILSITKKDIKFESNTIQLKDHKNNSTYLGFFNNELKEILKTRIENLNANDKIIDRGKQVIQDRLTKIYNKYFNIGLEKNDRKNRVVTHTLRHTFASHLAINGTPIYTIQKLMNHKDLTMTLRYAKLAPDSGKDMVLNLYSH</sequence>
<evidence type="ECO:0000259" key="5">
    <source>
        <dbReference type="PROSITE" id="PS51898"/>
    </source>
</evidence>
<evidence type="ECO:0000256" key="1">
    <source>
        <dbReference type="ARBA" id="ARBA00008857"/>
    </source>
</evidence>
<organism evidence="6 7">
    <name type="scientific">Arcobacter porcinus</name>
    <dbReference type="NCBI Taxonomy" id="1935204"/>
    <lineage>
        <taxon>Bacteria</taxon>
        <taxon>Pseudomonadati</taxon>
        <taxon>Campylobacterota</taxon>
        <taxon>Epsilonproteobacteria</taxon>
        <taxon>Campylobacterales</taxon>
        <taxon>Arcobacteraceae</taxon>
        <taxon>Arcobacter</taxon>
    </lineage>
</organism>